<dbReference type="InterPro" id="IPR011608">
    <property type="entry name" value="PRD"/>
</dbReference>
<dbReference type="GO" id="GO:0016301">
    <property type="term" value="F:kinase activity"/>
    <property type="evidence" value="ECO:0007669"/>
    <property type="project" value="UniProtKB-KW"/>
</dbReference>
<evidence type="ECO:0000256" key="8">
    <source>
        <dbReference type="ARBA" id="ARBA00037387"/>
    </source>
</evidence>
<reference evidence="14" key="2">
    <citation type="submission" date="2011-10" db="EMBL/GenBank/DDBJ databases">
        <title>The Genome Sequence of Granulicatella elegans ATCC 700633.</title>
        <authorList>
            <consortium name="The Broad Institute Genome Sequencing Platform"/>
            <consortium name="The Broad Institute Genome Sequencing Center for Infectious Disease"/>
            <person name="Earl A."/>
            <person name="Ward D."/>
            <person name="Feldgarden M."/>
            <person name="Gevers D."/>
            <person name="Sibley C.D."/>
            <person name="Field T.R."/>
            <person name="Grinwis M."/>
            <person name="Eshaghurshan C.S."/>
            <person name="Surette M.G."/>
            <person name="Young S.K."/>
            <person name="Zeng Q."/>
            <person name="Gargeya S."/>
            <person name="Fitzgerald M."/>
            <person name="Haas B."/>
            <person name="Abouelleil A."/>
            <person name="Alvarado L."/>
            <person name="Arachchi H.M."/>
            <person name="Berlin A."/>
            <person name="Brown A."/>
            <person name="Chapman S.B."/>
            <person name="Chen Z."/>
            <person name="Dunbar C."/>
            <person name="Freedman E."/>
            <person name="Gearin G."/>
            <person name="Goldberg J."/>
            <person name="Griggs A."/>
            <person name="Gujja S."/>
            <person name="Heiman D."/>
            <person name="Howarth C."/>
            <person name="Larson L."/>
            <person name="Lui A."/>
            <person name="MacDonald P.J.P."/>
            <person name="Montmayeur A."/>
            <person name="Murphy C."/>
            <person name="Neiman D."/>
            <person name="Pearson M."/>
            <person name="Priest M."/>
            <person name="Roberts A."/>
            <person name="Saif S."/>
            <person name="Shea T."/>
            <person name="Shenoy N."/>
            <person name="Sisk P."/>
            <person name="Stolte C."/>
            <person name="Sykes S."/>
            <person name="Wortman J."/>
            <person name="Nusbaum C."/>
            <person name="Birren B."/>
        </authorList>
    </citation>
    <scope>NUCLEOTIDE SEQUENCE [LARGE SCALE GENOMIC DNA]</scope>
    <source>
        <strain evidence="14">ATCC 700633</strain>
    </source>
</reference>
<dbReference type="PANTHER" id="PTHR36203">
    <property type="entry name" value="ASCORBATE-SPECIFIC PTS SYSTEM EIIA COMPONENT"/>
    <property type="match status" value="1"/>
</dbReference>
<protein>
    <recommendedName>
        <fullName evidence="9">Ascorbate-specific PTS system EIIA component</fullName>
    </recommendedName>
    <alternativeName>
        <fullName evidence="10">Ascorbate-specific phosphotransferase enzyme IIA component</fullName>
    </alternativeName>
</protein>
<dbReference type="CDD" id="cd00211">
    <property type="entry name" value="PTS_IIA_fru"/>
    <property type="match status" value="1"/>
</dbReference>
<keyword evidence="5" id="KW-0808">Transferase</keyword>
<keyword evidence="6" id="KW-0598">Phosphotransferase system</keyword>
<sequence>MLTNELIKKYQFFLNYNHTSIEEMEGVLQCNKRTVMIDIQKVNEMLVILKLPTITVQNNFIITPDISITNILKYVDIASKNYVFQEERIDMLIFYIILCSDYISNSHLQDFLRMSKNSILADLKEVKVILQKYELQLIYSRDKGYYIDGNSNKIRELLERTIGNLITLVCGRNILRYIFNECNLIYQEELFFNLLKIYSDKYQLIFIAEKIDTVAILMAVINEYSLKESYIKNTEDFEKIIETPLLRLLIDIEEKFPNLSKEREFLLSRLAGCVQGDLNINPEPEIIKIMDEIILQVKVNTGLEFPETFQFRKNLYAHLYPAFYRQIFDVSLKNPLTSQIIKEYDYLFALIKRSLKPLEEATFKKISNDEIAYFTIHFGGYLENIQKESITEKIVAMVICPNGISSSLILRAELKQIFPMIEFYTMSFNDYKKNIGIQKVDMIFSTMSIEVDKPLFIVKTIMNSTEKILLKKKVFETFHLKKEEFISVEEILKIITKHVLIKNEKELRNDLTKYLFANKEVVLGGDSLKDLVKKELIQQLDKVNDWQTAVRIASKPLLEYGYIEESYVEAIISSVNEIGPYIVLAPKVAVPHASPDAGVHRLGISLLQLKEPVNFGLADDEDKNVQLIFVLATVDSTAHLKALQQLALILDDDDIIESLIRAEIPEEILGLIEKVIQEGGEWDD</sequence>
<dbReference type="CDD" id="cd05568">
    <property type="entry name" value="PTS_IIB_bgl_like"/>
    <property type="match status" value="1"/>
</dbReference>
<comment type="function">
    <text evidence="8">The phosphoenolpyruvate-dependent sugar phosphotransferase system (sugar PTS), a major carbohydrate active transport system, catalyzes the phosphorylation of incoming sugar substrates concomitantly with their translocation across the cell membrane. The enzyme II UlaABC PTS system is involved in ascorbate transport.</text>
</comment>
<dbReference type="Gene3D" id="3.40.930.10">
    <property type="entry name" value="Mannitol-specific EII, Chain A"/>
    <property type="match status" value="1"/>
</dbReference>
<keyword evidence="4" id="KW-0597">Phosphoprotein</keyword>
<feature type="domain" description="PRD" evidence="13">
    <location>
        <begin position="281"/>
        <end position="388"/>
    </location>
</feature>
<evidence type="ECO:0000256" key="4">
    <source>
        <dbReference type="ARBA" id="ARBA00022553"/>
    </source>
</evidence>
<dbReference type="eggNOG" id="COG3711">
    <property type="taxonomic scope" value="Bacteria"/>
</dbReference>
<dbReference type="GO" id="GO:0008982">
    <property type="term" value="F:protein-N(PI)-phosphohistidine-sugar phosphotransferase activity"/>
    <property type="evidence" value="ECO:0007669"/>
    <property type="project" value="InterPro"/>
</dbReference>
<dbReference type="OrthoDB" id="369398at2"/>
<dbReference type="STRING" id="626369.HMPREF0446_01098"/>
<keyword evidence="15" id="KW-1185">Reference proteome</keyword>
<evidence type="ECO:0000256" key="1">
    <source>
        <dbReference type="ARBA" id="ARBA00004496"/>
    </source>
</evidence>
<dbReference type="Gene3D" id="3.40.50.2300">
    <property type="match status" value="1"/>
</dbReference>
<dbReference type="Gene3D" id="1.10.1790.10">
    <property type="entry name" value="PRD domain"/>
    <property type="match status" value="1"/>
</dbReference>
<dbReference type="GO" id="GO:0009401">
    <property type="term" value="P:phosphoenolpyruvate-dependent sugar phosphotransferase system"/>
    <property type="evidence" value="ECO:0007669"/>
    <property type="project" value="UniProtKB-KW"/>
</dbReference>
<evidence type="ECO:0000259" key="12">
    <source>
        <dbReference type="PROSITE" id="PS51099"/>
    </source>
</evidence>
<dbReference type="AlphaFoldDB" id="D0BM95"/>
<name>D0BM95_9LACT</name>
<dbReference type="PROSITE" id="PS51099">
    <property type="entry name" value="PTS_EIIB_TYPE_2"/>
    <property type="match status" value="1"/>
</dbReference>
<keyword evidence="3" id="KW-0963">Cytoplasm</keyword>
<dbReference type="InterPro" id="IPR013011">
    <property type="entry name" value="PTS_EIIB_2"/>
</dbReference>
<evidence type="ECO:0000259" key="11">
    <source>
        <dbReference type="PROSITE" id="PS51094"/>
    </source>
</evidence>
<feature type="domain" description="PTS EIIA type-2" evidence="11">
    <location>
        <begin position="530"/>
        <end position="675"/>
    </location>
</feature>
<evidence type="ECO:0000256" key="10">
    <source>
        <dbReference type="ARBA" id="ARBA00042072"/>
    </source>
</evidence>
<dbReference type="InterPro" id="IPR016152">
    <property type="entry name" value="PTrfase/Anion_transptr"/>
</dbReference>
<dbReference type="InterPro" id="IPR002178">
    <property type="entry name" value="PTS_EIIA_type-2_dom"/>
</dbReference>
<keyword evidence="2" id="KW-0813">Transport</keyword>
<evidence type="ECO:0000313" key="15">
    <source>
        <dbReference type="Proteomes" id="UP000002939"/>
    </source>
</evidence>
<dbReference type="SUPFAM" id="SSF55804">
    <property type="entry name" value="Phoshotransferase/anion transport protein"/>
    <property type="match status" value="1"/>
</dbReference>
<gene>
    <name evidence="14" type="ORF">HMPREF0446_01098</name>
</gene>
<dbReference type="Proteomes" id="UP000002939">
    <property type="component" value="Unassembled WGS sequence"/>
</dbReference>
<dbReference type="Pfam" id="PF00359">
    <property type="entry name" value="PTS_EIIA_2"/>
    <property type="match status" value="1"/>
</dbReference>
<dbReference type="SUPFAM" id="SSF63520">
    <property type="entry name" value="PTS-regulatory domain, PRD"/>
    <property type="match status" value="1"/>
</dbReference>
<feature type="domain" description="PTS EIIB type-2" evidence="12">
    <location>
        <begin position="394"/>
        <end position="482"/>
    </location>
</feature>
<dbReference type="GO" id="GO:0005737">
    <property type="term" value="C:cytoplasm"/>
    <property type="evidence" value="ECO:0007669"/>
    <property type="project" value="UniProtKB-SubCell"/>
</dbReference>
<evidence type="ECO:0000256" key="7">
    <source>
        <dbReference type="ARBA" id="ARBA00022777"/>
    </source>
</evidence>
<dbReference type="PROSITE" id="PS00372">
    <property type="entry name" value="PTS_EIIA_TYPE_2_HIS"/>
    <property type="match status" value="1"/>
</dbReference>
<dbReference type="eggNOG" id="COG1762">
    <property type="taxonomic scope" value="Bacteria"/>
</dbReference>
<keyword evidence="7" id="KW-0418">Kinase</keyword>
<dbReference type="InterPro" id="IPR051351">
    <property type="entry name" value="Ascorbate-PTS_EIIA_comp"/>
</dbReference>
<dbReference type="PROSITE" id="PS51372">
    <property type="entry name" value="PRD_2"/>
    <property type="match status" value="1"/>
</dbReference>
<evidence type="ECO:0000256" key="5">
    <source>
        <dbReference type="ARBA" id="ARBA00022679"/>
    </source>
</evidence>
<evidence type="ECO:0000259" key="13">
    <source>
        <dbReference type="PROSITE" id="PS51372"/>
    </source>
</evidence>
<accession>D0BM95</accession>
<comment type="caution">
    <text evidence="14">The sequence shown here is derived from an EMBL/GenBank/DDBJ whole genome shotgun (WGS) entry which is preliminary data.</text>
</comment>
<evidence type="ECO:0000256" key="2">
    <source>
        <dbReference type="ARBA" id="ARBA00022448"/>
    </source>
</evidence>
<evidence type="ECO:0000256" key="9">
    <source>
        <dbReference type="ARBA" id="ARBA00041175"/>
    </source>
</evidence>
<evidence type="ECO:0000256" key="3">
    <source>
        <dbReference type="ARBA" id="ARBA00022490"/>
    </source>
</evidence>
<dbReference type="Pfam" id="PF00874">
    <property type="entry name" value="PRD"/>
    <property type="match status" value="1"/>
</dbReference>
<dbReference type="PANTHER" id="PTHR36203:SF1">
    <property type="entry name" value="ASCORBATE-SPECIFIC PTS SYSTEM EIIA COMPONENT"/>
    <property type="match status" value="1"/>
</dbReference>
<dbReference type="PROSITE" id="PS51094">
    <property type="entry name" value="PTS_EIIA_TYPE_2"/>
    <property type="match status" value="1"/>
</dbReference>
<dbReference type="RefSeq" id="WP_006703374.1">
    <property type="nucleotide sequence ID" value="NZ_KI391971.1"/>
</dbReference>
<evidence type="ECO:0000313" key="14">
    <source>
        <dbReference type="EMBL" id="EEW93110.1"/>
    </source>
</evidence>
<proteinExistence type="predicted"/>
<organism evidence="14 15">
    <name type="scientific">Granulicatella elegans ATCC 700633</name>
    <dbReference type="NCBI Taxonomy" id="626369"/>
    <lineage>
        <taxon>Bacteria</taxon>
        <taxon>Bacillati</taxon>
        <taxon>Bacillota</taxon>
        <taxon>Bacilli</taxon>
        <taxon>Lactobacillales</taxon>
        <taxon>Carnobacteriaceae</taxon>
        <taxon>Granulicatella</taxon>
    </lineage>
</organism>
<dbReference type="HOGENOM" id="CLU_013442_1_0_9"/>
<reference evidence="14" key="1">
    <citation type="submission" date="2009-09" db="EMBL/GenBank/DDBJ databases">
        <authorList>
            <consortium name="The Broad Institute Genome Sequencing Platform"/>
            <person name="Ward D."/>
            <person name="Feldgarden M."/>
            <person name="Earl A."/>
            <person name="Young S.K."/>
            <person name="Zeng Q."/>
            <person name="Koehrsen M."/>
            <person name="Alvarado L."/>
            <person name="Berlin A."/>
            <person name="Bochicchio J."/>
            <person name="Borenstein D."/>
            <person name="Chapman S.B."/>
            <person name="Chen Z."/>
            <person name="Engels R."/>
            <person name="Freedman E."/>
            <person name="Gellesch M."/>
            <person name="Goldberg J."/>
            <person name="Griggs A."/>
            <person name="Gujja S."/>
            <person name="Heilman E."/>
            <person name="Heiman D."/>
            <person name="Hepburn T."/>
            <person name="Howarth C."/>
            <person name="Jen D."/>
            <person name="Larson L."/>
            <person name="Lewis B."/>
            <person name="Mehta T."/>
            <person name="Park D."/>
            <person name="Pearson M."/>
            <person name="Roberts A."/>
            <person name="Saif S."/>
            <person name="Shea T."/>
            <person name="Shenoy N."/>
            <person name="Sisk P."/>
            <person name="Stolte C."/>
            <person name="Sykes S."/>
            <person name="Thomson T."/>
            <person name="Walk T."/>
            <person name="White J."/>
            <person name="Yandava C."/>
            <person name="Sibley C.D."/>
            <person name="Field T.R."/>
            <person name="Grinwis M."/>
            <person name="Eshaghurshan C.S."/>
            <person name="Surette M.G."/>
            <person name="Haas B."/>
            <person name="Nusbaum C."/>
            <person name="Birren B."/>
        </authorList>
    </citation>
    <scope>NUCLEOTIDE SEQUENCE [LARGE SCALE GENOMIC DNA]</scope>
    <source>
        <strain evidence="14">ATCC 700633</strain>
    </source>
</reference>
<dbReference type="InterPro" id="IPR036634">
    <property type="entry name" value="PRD_sf"/>
</dbReference>
<dbReference type="EMBL" id="ACRF02000016">
    <property type="protein sequence ID" value="EEW93110.1"/>
    <property type="molecule type" value="Genomic_DNA"/>
</dbReference>
<dbReference type="GO" id="GO:0006355">
    <property type="term" value="P:regulation of DNA-templated transcription"/>
    <property type="evidence" value="ECO:0007669"/>
    <property type="project" value="InterPro"/>
</dbReference>
<comment type="subcellular location">
    <subcellularLocation>
        <location evidence="1">Cytoplasm</location>
    </subcellularLocation>
</comment>
<evidence type="ECO:0000256" key="6">
    <source>
        <dbReference type="ARBA" id="ARBA00022683"/>
    </source>
</evidence>